<sequence>MSKLNAEERRELSPDEFGIPPHDGKPGKYPIENREHAVAALGRVDRFGTPEEKEQVRKAVAERYPDLPSSEGEGGSDAAGAEREREK</sequence>
<evidence type="ECO:0000313" key="3">
    <source>
        <dbReference type="Proteomes" id="UP001595872"/>
    </source>
</evidence>
<accession>A0ABV9TPL6</accession>
<protein>
    <submittedName>
        <fullName evidence="2">Uncharacterized protein</fullName>
    </submittedName>
</protein>
<gene>
    <name evidence="2" type="ORF">ACFPCY_01750</name>
</gene>
<organism evidence="2 3">
    <name type="scientific">Actinomadura gamaensis</name>
    <dbReference type="NCBI Taxonomy" id="1763541"/>
    <lineage>
        <taxon>Bacteria</taxon>
        <taxon>Bacillati</taxon>
        <taxon>Actinomycetota</taxon>
        <taxon>Actinomycetes</taxon>
        <taxon>Streptosporangiales</taxon>
        <taxon>Thermomonosporaceae</taxon>
        <taxon>Actinomadura</taxon>
    </lineage>
</organism>
<feature type="compositionally biased region" description="Basic and acidic residues" evidence="1">
    <location>
        <begin position="22"/>
        <end position="65"/>
    </location>
</feature>
<proteinExistence type="predicted"/>
<evidence type="ECO:0000313" key="2">
    <source>
        <dbReference type="EMBL" id="MFC4906033.1"/>
    </source>
</evidence>
<comment type="caution">
    <text evidence="2">The sequence shown here is derived from an EMBL/GenBank/DDBJ whole genome shotgun (WGS) entry which is preliminary data.</text>
</comment>
<dbReference type="Proteomes" id="UP001595872">
    <property type="component" value="Unassembled WGS sequence"/>
</dbReference>
<feature type="region of interest" description="Disordered" evidence="1">
    <location>
        <begin position="1"/>
        <end position="87"/>
    </location>
</feature>
<evidence type="ECO:0000256" key="1">
    <source>
        <dbReference type="SAM" id="MobiDB-lite"/>
    </source>
</evidence>
<keyword evidence="3" id="KW-1185">Reference proteome</keyword>
<dbReference type="RefSeq" id="WP_378251759.1">
    <property type="nucleotide sequence ID" value="NZ_JBHSIT010000001.1"/>
</dbReference>
<dbReference type="EMBL" id="JBHSIT010000001">
    <property type="protein sequence ID" value="MFC4906033.1"/>
    <property type="molecule type" value="Genomic_DNA"/>
</dbReference>
<feature type="compositionally biased region" description="Basic and acidic residues" evidence="1">
    <location>
        <begin position="1"/>
        <end position="13"/>
    </location>
</feature>
<name>A0ABV9TPL6_9ACTN</name>
<reference evidence="3" key="1">
    <citation type="journal article" date="2019" name="Int. J. Syst. Evol. Microbiol.">
        <title>The Global Catalogue of Microorganisms (GCM) 10K type strain sequencing project: providing services to taxonomists for standard genome sequencing and annotation.</title>
        <authorList>
            <consortium name="The Broad Institute Genomics Platform"/>
            <consortium name="The Broad Institute Genome Sequencing Center for Infectious Disease"/>
            <person name="Wu L."/>
            <person name="Ma J."/>
        </authorList>
    </citation>
    <scope>NUCLEOTIDE SEQUENCE [LARGE SCALE GENOMIC DNA]</scope>
    <source>
        <strain evidence="3">KLKA75</strain>
    </source>
</reference>